<reference evidence="3" key="2">
    <citation type="submission" date="2023-04" db="EMBL/GenBank/DDBJ databases">
        <authorList>
            <person name="Bruccoleri R.E."/>
            <person name="Oakeley E.J."/>
            <person name="Faust A.-M."/>
            <person name="Dessus-Babus S."/>
            <person name="Altorfer M."/>
            <person name="Burckhardt D."/>
            <person name="Oertli M."/>
            <person name="Naumann U."/>
            <person name="Petersen F."/>
            <person name="Wong J."/>
        </authorList>
    </citation>
    <scope>NUCLEOTIDE SEQUENCE</scope>
    <source>
        <strain evidence="3">GSM-AAB239-AS_SAM_17_03QT</strain>
        <tissue evidence="3">Leaf</tissue>
    </source>
</reference>
<organism evidence="3 4">
    <name type="scientific">Iris pallida</name>
    <name type="common">Sweet iris</name>
    <dbReference type="NCBI Taxonomy" id="29817"/>
    <lineage>
        <taxon>Eukaryota</taxon>
        <taxon>Viridiplantae</taxon>
        <taxon>Streptophyta</taxon>
        <taxon>Embryophyta</taxon>
        <taxon>Tracheophyta</taxon>
        <taxon>Spermatophyta</taxon>
        <taxon>Magnoliopsida</taxon>
        <taxon>Liliopsida</taxon>
        <taxon>Asparagales</taxon>
        <taxon>Iridaceae</taxon>
        <taxon>Iridoideae</taxon>
        <taxon>Irideae</taxon>
        <taxon>Iris</taxon>
    </lineage>
</organism>
<evidence type="ECO:0000313" key="4">
    <source>
        <dbReference type="Proteomes" id="UP001140949"/>
    </source>
</evidence>
<feature type="region of interest" description="Disordered" evidence="1">
    <location>
        <begin position="86"/>
        <end position="148"/>
    </location>
</feature>
<feature type="region of interest" description="Disordered" evidence="1">
    <location>
        <begin position="23"/>
        <end position="51"/>
    </location>
</feature>
<accession>A0AAX6F9P7</accession>
<sequence>MFILFSLLPIILFSNQQLYPMQTNTSTQPHSTPTTIVDSQSPPWPTSPLAGPPCPTTVGHLSIFSSSSSSIPSIHPSIRPFIQANRHHHHKTAPTHPSSPSPGCAAQSPRVAGLAAPSRRTKQQQQRVDRARVRASPPSPPATVVPGDHLCGWPPLGRTLGHPPLAANVLRDAPSRRFVRLRRNPVVTRAFGTQIWRSVAATSRTFSQGSDCWIDDFFAPSQSRFAEPTSSACISSTAAPFGVLPVPVRSWTLWLQLDPLYLSAHHRRRIVWRCLLA</sequence>
<reference evidence="3" key="1">
    <citation type="journal article" date="2023" name="GigaByte">
        <title>Genome assembly of the bearded iris, Iris pallida Lam.</title>
        <authorList>
            <person name="Bruccoleri R.E."/>
            <person name="Oakeley E.J."/>
            <person name="Faust A.M.E."/>
            <person name="Altorfer M."/>
            <person name="Dessus-Babus S."/>
            <person name="Burckhardt D."/>
            <person name="Oertli M."/>
            <person name="Naumann U."/>
            <person name="Petersen F."/>
            <person name="Wong J."/>
        </authorList>
    </citation>
    <scope>NUCLEOTIDE SEQUENCE</scope>
    <source>
        <strain evidence="3">GSM-AAB239-AS_SAM_17_03QT</strain>
    </source>
</reference>
<feature type="compositionally biased region" description="Polar residues" evidence="1">
    <location>
        <begin position="23"/>
        <end position="41"/>
    </location>
</feature>
<keyword evidence="4" id="KW-1185">Reference proteome</keyword>
<name>A0AAX6F9P7_IRIPA</name>
<feature type="compositionally biased region" description="Pro residues" evidence="1">
    <location>
        <begin position="42"/>
        <end position="51"/>
    </location>
</feature>
<keyword evidence="2" id="KW-0732">Signal</keyword>
<evidence type="ECO:0000256" key="1">
    <source>
        <dbReference type="SAM" id="MobiDB-lite"/>
    </source>
</evidence>
<dbReference type="EMBL" id="JANAVB010030816">
    <property type="protein sequence ID" value="KAJ6813086.1"/>
    <property type="molecule type" value="Genomic_DNA"/>
</dbReference>
<evidence type="ECO:0000313" key="3">
    <source>
        <dbReference type="EMBL" id="KAJ6813086.1"/>
    </source>
</evidence>
<comment type="caution">
    <text evidence="3">The sequence shown here is derived from an EMBL/GenBank/DDBJ whole genome shotgun (WGS) entry which is preliminary data.</text>
</comment>
<feature type="chain" id="PRO_5043500710" evidence="2">
    <location>
        <begin position="17"/>
        <end position="277"/>
    </location>
</feature>
<dbReference type="AlphaFoldDB" id="A0AAX6F9P7"/>
<protein>
    <submittedName>
        <fullName evidence="3">Formin-like protein 5</fullName>
    </submittedName>
</protein>
<evidence type="ECO:0000256" key="2">
    <source>
        <dbReference type="SAM" id="SignalP"/>
    </source>
</evidence>
<dbReference type="Proteomes" id="UP001140949">
    <property type="component" value="Unassembled WGS sequence"/>
</dbReference>
<gene>
    <name evidence="3" type="ORF">M6B38_145360</name>
</gene>
<proteinExistence type="predicted"/>
<feature type="signal peptide" evidence="2">
    <location>
        <begin position="1"/>
        <end position="16"/>
    </location>
</feature>